<evidence type="ECO:0000313" key="7">
    <source>
        <dbReference type="EnsemblMetazoa" id="PPA24403.1"/>
    </source>
</evidence>
<evidence type="ECO:0000256" key="2">
    <source>
        <dbReference type="ARBA" id="ARBA00023134"/>
    </source>
</evidence>
<reference evidence="8" key="1">
    <citation type="journal article" date="2008" name="Nat. Genet.">
        <title>The Pristionchus pacificus genome provides a unique perspective on nematode lifestyle and parasitism.</title>
        <authorList>
            <person name="Dieterich C."/>
            <person name="Clifton S.W."/>
            <person name="Schuster L.N."/>
            <person name="Chinwalla A."/>
            <person name="Delehaunty K."/>
            <person name="Dinkelacker I."/>
            <person name="Fulton L."/>
            <person name="Fulton R."/>
            <person name="Godfrey J."/>
            <person name="Minx P."/>
            <person name="Mitreva M."/>
            <person name="Roeseler W."/>
            <person name="Tian H."/>
            <person name="Witte H."/>
            <person name="Yang S.P."/>
            <person name="Wilson R.K."/>
            <person name="Sommer R.J."/>
        </authorList>
    </citation>
    <scope>NUCLEOTIDE SEQUENCE [LARGE SCALE GENOMIC DNA]</scope>
    <source>
        <strain evidence="8">PS312</strain>
    </source>
</reference>
<dbReference type="GO" id="GO:0001664">
    <property type="term" value="F:G protein-coupled receptor binding"/>
    <property type="evidence" value="ECO:0000318"/>
    <property type="project" value="GO_Central"/>
</dbReference>
<name>A0A2A6BK51_PRIPA</name>
<dbReference type="InterPro" id="IPR027417">
    <property type="entry name" value="P-loop_NTPase"/>
</dbReference>
<keyword evidence="5" id="KW-0460">Magnesium</keyword>
<dbReference type="PRINTS" id="PR00318">
    <property type="entry name" value="GPROTEINA"/>
</dbReference>
<keyword evidence="5" id="KW-0479">Metal-binding</keyword>
<reference evidence="7" key="2">
    <citation type="submission" date="2022-06" db="UniProtKB">
        <authorList>
            <consortium name="EnsemblMetazoa"/>
        </authorList>
    </citation>
    <scope>IDENTIFICATION</scope>
    <source>
        <strain evidence="7">PS312</strain>
    </source>
</reference>
<feature type="binding site" evidence="5">
    <location>
        <position position="45"/>
    </location>
    <ligand>
        <name>Mg(2+)</name>
        <dbReference type="ChEBI" id="CHEBI:18420"/>
    </ligand>
</feature>
<feature type="binding site" evidence="5">
    <location>
        <position position="179"/>
    </location>
    <ligand>
        <name>Mg(2+)</name>
        <dbReference type="ChEBI" id="CHEBI:18420"/>
    </ligand>
</feature>
<proteinExistence type="predicted"/>
<feature type="binding site" evidence="4">
    <location>
        <begin position="173"/>
        <end position="179"/>
    </location>
    <ligand>
        <name>GTP</name>
        <dbReference type="ChEBI" id="CHEBI:37565"/>
    </ligand>
</feature>
<evidence type="ECO:0000256" key="5">
    <source>
        <dbReference type="PIRSR" id="PIRSR601019-2"/>
    </source>
</evidence>
<dbReference type="Proteomes" id="UP000005239">
    <property type="component" value="Unassembled WGS sequence"/>
</dbReference>
<sequence length="248" mass="28175">MGGSCSSEPAQAQSKAIDKQLAKDQQMEREVNKLLLLGAGECGKSTILKQVRIAHDEIWKNENKEMEKCRIYSNIIRGMVDLCNGVEQLHMVLSKEMEEHAATLKGVLKEKKDMDVLSEESVTALKALWSDDNIQLAYQMRNRLQVADSIVYYMYSLDRITAPGYEPSNDDYLNIRIPTTGVIEYKITIKDAPFTFSTKPEMLLKESMDTYCRLINDMGMFQKVQLVITSVVDAILTDRLKSMGVDMR</sequence>
<feature type="compositionally biased region" description="Polar residues" evidence="6">
    <location>
        <begin position="1"/>
        <end position="14"/>
    </location>
</feature>
<feature type="binding site" evidence="4">
    <location>
        <begin position="41"/>
        <end position="46"/>
    </location>
    <ligand>
        <name>GTP</name>
        <dbReference type="ChEBI" id="CHEBI:37565"/>
    </ligand>
</feature>
<evidence type="ECO:0000256" key="4">
    <source>
        <dbReference type="PIRSR" id="PIRSR601019-1"/>
    </source>
</evidence>
<dbReference type="EnsemblMetazoa" id="PPA24403.1">
    <property type="protein sequence ID" value="PPA24403.1"/>
    <property type="gene ID" value="WBGene00113957"/>
</dbReference>
<dbReference type="AlphaFoldDB" id="A0A2A6BK51"/>
<feature type="binding site" evidence="4">
    <location>
        <begin position="148"/>
        <end position="149"/>
    </location>
    <ligand>
        <name>GTP</name>
        <dbReference type="ChEBI" id="CHEBI:37565"/>
    </ligand>
</feature>
<keyword evidence="2 4" id="KW-0342">GTP-binding</keyword>
<gene>
    <name evidence="7" type="primary">WBGene00113957</name>
</gene>
<dbReference type="Gene3D" id="3.40.50.300">
    <property type="entry name" value="P-loop containing nucleotide triphosphate hydrolases"/>
    <property type="match status" value="1"/>
</dbReference>
<dbReference type="GO" id="GO:0007188">
    <property type="term" value="P:adenylate cyclase-modulating G protein-coupled receptor signaling pathway"/>
    <property type="evidence" value="ECO:0000318"/>
    <property type="project" value="GO_Central"/>
</dbReference>
<dbReference type="OrthoDB" id="5817230at2759"/>
<dbReference type="PROSITE" id="PS51882">
    <property type="entry name" value="G_ALPHA"/>
    <property type="match status" value="1"/>
</dbReference>
<dbReference type="SMART" id="SM00275">
    <property type="entry name" value="G_alpha"/>
    <property type="match status" value="1"/>
</dbReference>
<dbReference type="SUPFAM" id="SSF47895">
    <property type="entry name" value="Transducin (alpha subunit), insertion domain"/>
    <property type="match status" value="1"/>
</dbReference>
<dbReference type="GO" id="GO:0005834">
    <property type="term" value="C:heterotrimeric G-protein complex"/>
    <property type="evidence" value="ECO:0000318"/>
    <property type="project" value="GO_Central"/>
</dbReference>
<dbReference type="InterPro" id="IPR001019">
    <property type="entry name" value="Gprotein_alpha_su"/>
</dbReference>
<dbReference type="PANTHER" id="PTHR10218">
    <property type="entry name" value="GTP-BINDING PROTEIN ALPHA SUBUNIT"/>
    <property type="match status" value="1"/>
</dbReference>
<evidence type="ECO:0000313" key="8">
    <source>
        <dbReference type="Proteomes" id="UP000005239"/>
    </source>
</evidence>
<accession>A0A2A6BK51</accession>
<dbReference type="PANTHER" id="PTHR10218:SF245">
    <property type="entry name" value="GUANINE NUCLEOTIDE-BINDING PROTEIN ALPHA-2 SUBUNIT-RELATED"/>
    <property type="match status" value="1"/>
</dbReference>
<keyword evidence="8" id="KW-1185">Reference proteome</keyword>
<organism evidence="7 8">
    <name type="scientific">Pristionchus pacificus</name>
    <name type="common">Parasitic nematode worm</name>
    <dbReference type="NCBI Taxonomy" id="54126"/>
    <lineage>
        <taxon>Eukaryota</taxon>
        <taxon>Metazoa</taxon>
        <taxon>Ecdysozoa</taxon>
        <taxon>Nematoda</taxon>
        <taxon>Chromadorea</taxon>
        <taxon>Rhabditida</taxon>
        <taxon>Rhabditina</taxon>
        <taxon>Diplogasteromorpha</taxon>
        <taxon>Diplogasteroidea</taxon>
        <taxon>Neodiplogasteridae</taxon>
        <taxon>Pristionchus</taxon>
    </lineage>
</organism>
<evidence type="ECO:0000256" key="6">
    <source>
        <dbReference type="SAM" id="MobiDB-lite"/>
    </source>
</evidence>
<dbReference type="Pfam" id="PF00503">
    <property type="entry name" value="G-alpha"/>
    <property type="match status" value="1"/>
</dbReference>
<accession>A0A8R1YHN0</accession>
<dbReference type="Gene3D" id="1.10.400.10">
    <property type="entry name" value="GI Alpha 1, domain 2-like"/>
    <property type="match status" value="1"/>
</dbReference>
<dbReference type="InterPro" id="IPR011025">
    <property type="entry name" value="GproteinA_insert"/>
</dbReference>
<evidence type="ECO:0000256" key="3">
    <source>
        <dbReference type="ARBA" id="ARBA00023224"/>
    </source>
</evidence>
<keyword evidence="1 4" id="KW-0547">Nucleotide-binding</keyword>
<dbReference type="GO" id="GO:0003924">
    <property type="term" value="F:GTPase activity"/>
    <property type="evidence" value="ECO:0000318"/>
    <property type="project" value="GO_Central"/>
</dbReference>
<evidence type="ECO:0000256" key="1">
    <source>
        <dbReference type="ARBA" id="ARBA00022741"/>
    </source>
</evidence>
<dbReference type="GO" id="GO:0005737">
    <property type="term" value="C:cytoplasm"/>
    <property type="evidence" value="ECO:0000318"/>
    <property type="project" value="GO_Central"/>
</dbReference>
<dbReference type="SUPFAM" id="SSF52540">
    <property type="entry name" value="P-loop containing nucleoside triphosphate hydrolases"/>
    <property type="match status" value="1"/>
</dbReference>
<dbReference type="GO" id="GO:0046872">
    <property type="term" value="F:metal ion binding"/>
    <property type="evidence" value="ECO:0007669"/>
    <property type="project" value="UniProtKB-KW"/>
</dbReference>
<dbReference type="GO" id="GO:0005525">
    <property type="term" value="F:GTP binding"/>
    <property type="evidence" value="ECO:0007669"/>
    <property type="project" value="UniProtKB-KW"/>
</dbReference>
<feature type="region of interest" description="Disordered" evidence="6">
    <location>
        <begin position="1"/>
        <end position="23"/>
    </location>
</feature>
<protein>
    <submittedName>
        <fullName evidence="7">Uncharacterized protein</fullName>
    </submittedName>
</protein>
<keyword evidence="3" id="KW-0807">Transducer</keyword>
<dbReference type="GO" id="GO:0031683">
    <property type="term" value="F:G-protein beta/gamma-subunit complex binding"/>
    <property type="evidence" value="ECO:0000318"/>
    <property type="project" value="GO_Central"/>
</dbReference>